<keyword evidence="4" id="KW-1015">Disulfide bond</keyword>
<feature type="non-terminal residue" evidence="7">
    <location>
        <position position="1"/>
    </location>
</feature>
<dbReference type="GO" id="GO:0050863">
    <property type="term" value="P:regulation of T cell activation"/>
    <property type="evidence" value="ECO:0007669"/>
    <property type="project" value="UniProtKB-ARBA"/>
</dbReference>
<protein>
    <submittedName>
        <fullName evidence="7">Butyrophilin-like 10</fullName>
    </submittedName>
</protein>
<dbReference type="InterPro" id="IPR050504">
    <property type="entry name" value="IgSF_BTN/MOG"/>
</dbReference>
<dbReference type="GO" id="GO:0005102">
    <property type="term" value="F:signaling receptor binding"/>
    <property type="evidence" value="ECO:0007669"/>
    <property type="project" value="TreeGrafter"/>
</dbReference>
<dbReference type="GO" id="GO:0009897">
    <property type="term" value="C:external side of plasma membrane"/>
    <property type="evidence" value="ECO:0007669"/>
    <property type="project" value="TreeGrafter"/>
</dbReference>
<reference evidence="7 8" key="1">
    <citation type="submission" date="2014-04" db="EMBL/GenBank/DDBJ databases">
        <title>Genome evolution of avian class.</title>
        <authorList>
            <person name="Zhang G."/>
            <person name="Li C."/>
        </authorList>
    </citation>
    <scope>NUCLEOTIDE SEQUENCE [LARGE SCALE GENOMIC DNA]</scope>
    <source>
        <strain evidence="7">BGI_N323</strain>
    </source>
</reference>
<dbReference type="Proteomes" id="UP000053745">
    <property type="component" value="Unassembled WGS sequence"/>
</dbReference>
<dbReference type="InterPro" id="IPR036179">
    <property type="entry name" value="Ig-like_dom_sf"/>
</dbReference>
<evidence type="ECO:0000313" key="8">
    <source>
        <dbReference type="Proteomes" id="UP000053745"/>
    </source>
</evidence>
<dbReference type="SUPFAM" id="SSF48726">
    <property type="entry name" value="Immunoglobulin"/>
    <property type="match status" value="1"/>
</dbReference>
<evidence type="ECO:0000256" key="3">
    <source>
        <dbReference type="ARBA" id="ARBA00023136"/>
    </source>
</evidence>
<organism evidence="7 8">
    <name type="scientific">Cathartes aura</name>
    <name type="common">Turkey vulture</name>
    <name type="synonym">Vultur aura</name>
    <dbReference type="NCBI Taxonomy" id="43455"/>
    <lineage>
        <taxon>Eukaryota</taxon>
        <taxon>Metazoa</taxon>
        <taxon>Chordata</taxon>
        <taxon>Craniata</taxon>
        <taxon>Vertebrata</taxon>
        <taxon>Euteleostomi</taxon>
        <taxon>Archelosauria</taxon>
        <taxon>Archosauria</taxon>
        <taxon>Dinosauria</taxon>
        <taxon>Saurischia</taxon>
        <taxon>Theropoda</taxon>
        <taxon>Coelurosauria</taxon>
        <taxon>Aves</taxon>
        <taxon>Neognathae</taxon>
        <taxon>Neoaves</taxon>
        <taxon>Telluraves</taxon>
        <taxon>Accipitrimorphae</taxon>
        <taxon>Accipitriformes</taxon>
        <taxon>Cathartidae</taxon>
        <taxon>Cathartes</taxon>
    </lineage>
</organism>
<dbReference type="AlphaFoldDB" id="A0A091LL05"/>
<sequence length="67" mass="7802">VVGPDHPLHATVGRDIVLPCHLSPRMDARSLEIRWIRHQFSETVHSYRNGEDQYAEQMEEYAGRTEL</sequence>
<dbReference type="GO" id="GO:0050852">
    <property type="term" value="P:T cell receptor signaling pathway"/>
    <property type="evidence" value="ECO:0007669"/>
    <property type="project" value="TreeGrafter"/>
</dbReference>
<evidence type="ECO:0000256" key="2">
    <source>
        <dbReference type="ARBA" id="ARBA00022729"/>
    </source>
</evidence>
<evidence type="ECO:0000313" key="7">
    <source>
        <dbReference type="EMBL" id="KFP56561.1"/>
    </source>
</evidence>
<keyword evidence="5" id="KW-0325">Glycoprotein</keyword>
<dbReference type="EMBL" id="KL326628">
    <property type="protein sequence ID" value="KFP56561.1"/>
    <property type="molecule type" value="Genomic_DNA"/>
</dbReference>
<dbReference type="Gene3D" id="2.60.40.10">
    <property type="entry name" value="Immunoglobulins"/>
    <property type="match status" value="1"/>
</dbReference>
<name>A0A091LL05_CATAU</name>
<comment type="subcellular location">
    <subcellularLocation>
        <location evidence="1">Membrane</location>
    </subcellularLocation>
</comment>
<feature type="non-terminal residue" evidence="7">
    <location>
        <position position="67"/>
    </location>
</feature>
<proteinExistence type="predicted"/>
<dbReference type="PANTHER" id="PTHR24100">
    <property type="entry name" value="BUTYROPHILIN"/>
    <property type="match status" value="1"/>
</dbReference>
<dbReference type="GO" id="GO:1903037">
    <property type="term" value="P:regulation of leukocyte cell-cell adhesion"/>
    <property type="evidence" value="ECO:0007669"/>
    <property type="project" value="UniProtKB-ARBA"/>
</dbReference>
<evidence type="ECO:0000256" key="4">
    <source>
        <dbReference type="ARBA" id="ARBA00023157"/>
    </source>
</evidence>
<keyword evidence="3" id="KW-0472">Membrane</keyword>
<evidence type="ECO:0000256" key="1">
    <source>
        <dbReference type="ARBA" id="ARBA00004370"/>
    </source>
</evidence>
<dbReference type="OrthoDB" id="9049620at2759"/>
<accession>A0A091LL05</accession>
<keyword evidence="6" id="KW-0393">Immunoglobulin domain</keyword>
<dbReference type="InterPro" id="IPR013783">
    <property type="entry name" value="Ig-like_fold"/>
</dbReference>
<gene>
    <name evidence="7" type="ORF">N323_13011</name>
</gene>
<dbReference type="GO" id="GO:0001817">
    <property type="term" value="P:regulation of cytokine production"/>
    <property type="evidence" value="ECO:0007669"/>
    <property type="project" value="TreeGrafter"/>
</dbReference>
<dbReference type="FunFam" id="2.60.40.10:FF:000142">
    <property type="entry name" value="V-set domain-containing T-cell activation inhibitor 1"/>
    <property type="match status" value="1"/>
</dbReference>
<keyword evidence="8" id="KW-1185">Reference proteome</keyword>
<dbReference type="PANTHER" id="PTHR24100:SF149">
    <property type="entry name" value="BG-LIKE ANTIGEN 1-RELATED"/>
    <property type="match status" value="1"/>
</dbReference>
<evidence type="ECO:0000256" key="5">
    <source>
        <dbReference type="ARBA" id="ARBA00023180"/>
    </source>
</evidence>
<keyword evidence="2" id="KW-0732">Signal</keyword>
<evidence type="ECO:0000256" key="6">
    <source>
        <dbReference type="ARBA" id="ARBA00023319"/>
    </source>
</evidence>